<keyword evidence="3" id="KW-0440">LIM domain</keyword>
<evidence type="ECO:0000313" key="6">
    <source>
        <dbReference type="EMBL" id="KAL3759268.1"/>
    </source>
</evidence>
<dbReference type="PROSITE" id="PS50023">
    <property type="entry name" value="LIM_DOMAIN_2"/>
    <property type="match status" value="1"/>
</dbReference>
<dbReference type="AlphaFoldDB" id="A0ABD3M694"/>
<dbReference type="InterPro" id="IPR001781">
    <property type="entry name" value="Znf_LIM"/>
</dbReference>
<feature type="compositionally biased region" description="Polar residues" evidence="4">
    <location>
        <begin position="189"/>
        <end position="210"/>
    </location>
</feature>
<dbReference type="Proteomes" id="UP001530293">
    <property type="component" value="Unassembled WGS sequence"/>
</dbReference>
<dbReference type="Pfam" id="PF12315">
    <property type="entry name" value="DA1-like"/>
    <property type="match status" value="1"/>
</dbReference>
<proteinExistence type="predicted"/>
<dbReference type="InterPro" id="IPR045218">
    <property type="entry name" value="DA1-like"/>
</dbReference>
<feature type="domain" description="LIM zinc-binding" evidence="5">
    <location>
        <begin position="45"/>
        <end position="117"/>
    </location>
</feature>
<feature type="compositionally biased region" description="Polar residues" evidence="4">
    <location>
        <begin position="545"/>
        <end position="559"/>
    </location>
</feature>
<keyword evidence="1 3" id="KW-0479">Metal-binding</keyword>
<comment type="caution">
    <text evidence="6">The sequence shown here is derived from an EMBL/GenBank/DDBJ whole genome shotgun (WGS) entry which is preliminary data.</text>
</comment>
<accession>A0ABD3M694</accession>
<organism evidence="6 7">
    <name type="scientific">Discostella pseudostelligera</name>
    <dbReference type="NCBI Taxonomy" id="259834"/>
    <lineage>
        <taxon>Eukaryota</taxon>
        <taxon>Sar</taxon>
        <taxon>Stramenopiles</taxon>
        <taxon>Ochrophyta</taxon>
        <taxon>Bacillariophyta</taxon>
        <taxon>Coscinodiscophyceae</taxon>
        <taxon>Thalassiosirophycidae</taxon>
        <taxon>Stephanodiscales</taxon>
        <taxon>Stephanodiscaceae</taxon>
        <taxon>Discostella</taxon>
    </lineage>
</organism>
<evidence type="ECO:0000256" key="2">
    <source>
        <dbReference type="ARBA" id="ARBA00022833"/>
    </source>
</evidence>
<name>A0ABD3M694_9STRA</name>
<evidence type="ECO:0000259" key="5">
    <source>
        <dbReference type="PROSITE" id="PS50023"/>
    </source>
</evidence>
<reference evidence="6 7" key="1">
    <citation type="submission" date="2024-10" db="EMBL/GenBank/DDBJ databases">
        <title>Updated reference genomes for cyclostephanoid diatoms.</title>
        <authorList>
            <person name="Roberts W.R."/>
            <person name="Alverson A.J."/>
        </authorList>
    </citation>
    <scope>NUCLEOTIDE SEQUENCE [LARGE SCALE GENOMIC DNA]</scope>
    <source>
        <strain evidence="6 7">AJA232-27</strain>
    </source>
</reference>
<sequence length="638" mass="70780">MACCFFRRGFCFCRKKQSSSNRNQHSDSAPPAHGSTRPTTATAALVCHTCRRPIVPSDRHIHIQQQLSPRRYHIDCFVCLHCHAQINPQREEFCYSKLKNKKKRRRARQSSSRADGGNTNTDEADNPTTDTPSRHNVHRQLVNDSSFDIQTEEDDDEHPFHRACFAHRFGWLCVVCEQPLPMATKLIEDSSSPGDTDTASINEASGNRNSFDNDRIMVDNSDSLDHDTLIVSNRNIKWRRTTKVEFLKHPFFSNERMCRYHVETTASSSDTMMMQQQQGHQQVGIEYIYHSTGGGDGEGEDNFISTEGSSTIDAAAPTAGGGGGHGRDGERRSIRRCAGCHRFEPALASPAKHFVNVGDPNSEQCLCLACCRTVVTSSDDVVPLWDRVIDFFDGPLGLITSEDSCISTTNKDGRRIKGGVTRQDLKNIPIMMVGLEALNDNMKELRNYHFGSNHILTRGLCLSEHDNVAHLDCVGGGGVGVTAILCLSGLPSDLTASILAHEATHAYIKLHPNFSHANPLPLEVEEGIAQLIAHLFLGDGVDPNAKQQHSSEYGQNQQHDVLDDEEVSEDENDIDEGGGTGDDSIPSDEKLRQYFRFCIETDDGVYGEGFRLAARAYAKMGIQELLYHVALHHSFPTS</sequence>
<feature type="compositionally biased region" description="Polar residues" evidence="4">
    <location>
        <begin position="18"/>
        <end position="27"/>
    </location>
</feature>
<evidence type="ECO:0000256" key="1">
    <source>
        <dbReference type="ARBA" id="ARBA00022723"/>
    </source>
</evidence>
<protein>
    <recommendedName>
        <fullName evidence="5">LIM zinc-binding domain-containing protein</fullName>
    </recommendedName>
</protein>
<keyword evidence="2 3" id="KW-0862">Zinc</keyword>
<dbReference type="InterPro" id="IPR022087">
    <property type="entry name" value="DA1-like_dom"/>
</dbReference>
<feature type="region of interest" description="Disordered" evidence="4">
    <location>
        <begin position="188"/>
        <end position="214"/>
    </location>
</feature>
<dbReference type="GO" id="GO:0046872">
    <property type="term" value="F:metal ion binding"/>
    <property type="evidence" value="ECO:0007669"/>
    <property type="project" value="UniProtKB-KW"/>
</dbReference>
<dbReference type="PROSITE" id="PS00478">
    <property type="entry name" value="LIM_DOMAIN_1"/>
    <property type="match status" value="1"/>
</dbReference>
<evidence type="ECO:0000256" key="4">
    <source>
        <dbReference type="SAM" id="MobiDB-lite"/>
    </source>
</evidence>
<dbReference type="EMBL" id="JALLBG020000206">
    <property type="protein sequence ID" value="KAL3759268.1"/>
    <property type="molecule type" value="Genomic_DNA"/>
</dbReference>
<dbReference type="PANTHER" id="PTHR24209">
    <property type="entry name" value="PROTEIN DA1-RELATED 2"/>
    <property type="match status" value="1"/>
</dbReference>
<feature type="region of interest" description="Disordered" evidence="4">
    <location>
        <begin position="18"/>
        <end position="38"/>
    </location>
</feature>
<feature type="region of interest" description="Disordered" evidence="4">
    <location>
        <begin position="544"/>
        <end position="587"/>
    </location>
</feature>
<feature type="region of interest" description="Disordered" evidence="4">
    <location>
        <begin position="104"/>
        <end position="139"/>
    </location>
</feature>
<keyword evidence="7" id="KW-1185">Reference proteome</keyword>
<evidence type="ECO:0000256" key="3">
    <source>
        <dbReference type="PROSITE-ProRule" id="PRU00125"/>
    </source>
</evidence>
<evidence type="ECO:0000313" key="7">
    <source>
        <dbReference type="Proteomes" id="UP001530293"/>
    </source>
</evidence>
<feature type="compositionally biased region" description="Polar residues" evidence="4">
    <location>
        <begin position="117"/>
        <end position="131"/>
    </location>
</feature>
<feature type="compositionally biased region" description="Acidic residues" evidence="4">
    <location>
        <begin position="562"/>
        <end position="576"/>
    </location>
</feature>
<gene>
    <name evidence="6" type="ORF">ACHAWU_002069</name>
</gene>
<dbReference type="Gene3D" id="2.10.110.10">
    <property type="entry name" value="Cysteine Rich Protein"/>
    <property type="match status" value="1"/>
</dbReference>
<dbReference type="PANTHER" id="PTHR24209:SF7">
    <property type="entry name" value="PROTEIN DA1-RELATED 2"/>
    <property type="match status" value="1"/>
</dbReference>